<comment type="similarity">
    <text evidence="1">Belongs to the DadA oxidoreductase family.</text>
</comment>
<accession>A0A1Y6CNS3</accession>
<dbReference type="STRING" id="560819.SAMN05428998_14020"/>
<dbReference type="GO" id="GO:0005886">
    <property type="term" value="C:plasma membrane"/>
    <property type="evidence" value="ECO:0007669"/>
    <property type="project" value="TreeGrafter"/>
</dbReference>
<sequence length="446" mass="48449">MGPITARSPLQFRDRLPEAADVVVIGGGVAGVATAWHLARQGVRVVLCEKGRIAGEQSSRNWGWVRRLGRDPAEMPLMMEANRIWQGLAEATGEDLGFRAEGVVYLHETEAEEAAHQSVVDTAREHQLEIRLLGPREIDSLIDGRPGRWRSAIHCPGDGRAEPWQAVPALARAAQREGAAIAEDCAVRALDLAAGRVAGVVTERGRIRAERVLLAGGAWSSLFLRNHDLSLPQLAMRATVARTAPGPAVFGGGAVDGRLAFRRRLDGGYSLALGDRHDHFIGPDSFRFLRPFRQTIRESWRETRLRPAAPRGYPDAWGTPRRWQPDEASPFERMRVLDPLPSPGAADLMRRRLAERLPALAGLALTDVWAGMIDTLPDVVPVLDSLADLPGLHVATGFSGHGFGIGPAAGRVMADLLQGRPAGHDLSRFRFARFSDGTPIRPGPAL</sequence>
<name>A0A1Y6CNS3_9PROT</name>
<proteinExistence type="inferred from homology"/>
<reference evidence="4 5" key="1">
    <citation type="submission" date="2017-04" db="EMBL/GenBank/DDBJ databases">
        <authorList>
            <person name="Afonso C.L."/>
            <person name="Miller P.J."/>
            <person name="Scott M.A."/>
            <person name="Spackman E."/>
            <person name="Goraichik I."/>
            <person name="Dimitrov K.M."/>
            <person name="Suarez D.L."/>
            <person name="Swayne D.E."/>
        </authorList>
    </citation>
    <scope>NUCLEOTIDE SEQUENCE [LARGE SCALE GENOMIC DNA]</scope>
    <source>
        <strain evidence="4 5">USBA 355</strain>
    </source>
</reference>
<dbReference type="Pfam" id="PF01266">
    <property type="entry name" value="DAO"/>
    <property type="match status" value="1"/>
</dbReference>
<feature type="domain" description="FAD dependent oxidoreductase" evidence="3">
    <location>
        <begin position="21"/>
        <end position="416"/>
    </location>
</feature>
<dbReference type="EMBL" id="FWZX01000040">
    <property type="protein sequence ID" value="SMF79560.1"/>
    <property type="molecule type" value="Genomic_DNA"/>
</dbReference>
<evidence type="ECO:0000259" key="3">
    <source>
        <dbReference type="Pfam" id="PF01266"/>
    </source>
</evidence>
<dbReference type="PANTHER" id="PTHR13847">
    <property type="entry name" value="SARCOSINE DEHYDROGENASE-RELATED"/>
    <property type="match status" value="1"/>
</dbReference>
<gene>
    <name evidence="4" type="ORF">SAMN05428998_14020</name>
</gene>
<dbReference type="Gene3D" id="3.50.50.60">
    <property type="entry name" value="FAD/NAD(P)-binding domain"/>
    <property type="match status" value="2"/>
</dbReference>
<dbReference type="InterPro" id="IPR036188">
    <property type="entry name" value="FAD/NAD-bd_sf"/>
</dbReference>
<dbReference type="GO" id="GO:0005737">
    <property type="term" value="C:cytoplasm"/>
    <property type="evidence" value="ECO:0007669"/>
    <property type="project" value="TreeGrafter"/>
</dbReference>
<protein>
    <submittedName>
        <fullName evidence="4">Glycine/D-amino acid oxidase</fullName>
    </submittedName>
</protein>
<dbReference type="InterPro" id="IPR006076">
    <property type="entry name" value="FAD-dep_OxRdtase"/>
</dbReference>
<keyword evidence="2" id="KW-0560">Oxidoreductase</keyword>
<evidence type="ECO:0000256" key="2">
    <source>
        <dbReference type="ARBA" id="ARBA00023002"/>
    </source>
</evidence>
<keyword evidence="5" id="KW-1185">Reference proteome</keyword>
<dbReference type="GO" id="GO:0008718">
    <property type="term" value="F:D-amino-acid dehydrogenase activity"/>
    <property type="evidence" value="ECO:0007669"/>
    <property type="project" value="TreeGrafter"/>
</dbReference>
<dbReference type="GO" id="GO:0055130">
    <property type="term" value="P:D-alanine catabolic process"/>
    <property type="evidence" value="ECO:0007669"/>
    <property type="project" value="TreeGrafter"/>
</dbReference>
<organism evidence="4 5">
    <name type="scientific">Tistlia consotensis USBA 355</name>
    <dbReference type="NCBI Taxonomy" id="560819"/>
    <lineage>
        <taxon>Bacteria</taxon>
        <taxon>Pseudomonadati</taxon>
        <taxon>Pseudomonadota</taxon>
        <taxon>Alphaproteobacteria</taxon>
        <taxon>Rhodospirillales</taxon>
        <taxon>Rhodovibrionaceae</taxon>
        <taxon>Tistlia</taxon>
    </lineage>
</organism>
<dbReference type="SUPFAM" id="SSF51905">
    <property type="entry name" value="FAD/NAD(P)-binding domain"/>
    <property type="match status" value="1"/>
</dbReference>
<dbReference type="PANTHER" id="PTHR13847:SF280">
    <property type="entry name" value="D-AMINO ACID DEHYDROGENASE"/>
    <property type="match status" value="1"/>
</dbReference>
<evidence type="ECO:0000313" key="5">
    <source>
        <dbReference type="Proteomes" id="UP000192917"/>
    </source>
</evidence>
<dbReference type="RefSeq" id="WP_085126363.1">
    <property type="nucleotide sequence ID" value="NZ_FWZX01000040.1"/>
</dbReference>
<dbReference type="AlphaFoldDB" id="A0A1Y6CNS3"/>
<evidence type="ECO:0000313" key="4">
    <source>
        <dbReference type="EMBL" id="SMF79560.1"/>
    </source>
</evidence>
<dbReference type="Proteomes" id="UP000192917">
    <property type="component" value="Unassembled WGS sequence"/>
</dbReference>
<evidence type="ECO:0000256" key="1">
    <source>
        <dbReference type="ARBA" id="ARBA00009410"/>
    </source>
</evidence>
<dbReference type="Gene3D" id="3.30.9.10">
    <property type="entry name" value="D-Amino Acid Oxidase, subunit A, domain 2"/>
    <property type="match status" value="2"/>
</dbReference>